<organism evidence="19 20">
    <name type="scientific">Ranitomeya imitator</name>
    <name type="common">mimic poison frog</name>
    <dbReference type="NCBI Taxonomy" id="111125"/>
    <lineage>
        <taxon>Eukaryota</taxon>
        <taxon>Metazoa</taxon>
        <taxon>Chordata</taxon>
        <taxon>Craniata</taxon>
        <taxon>Vertebrata</taxon>
        <taxon>Euteleostomi</taxon>
        <taxon>Amphibia</taxon>
        <taxon>Batrachia</taxon>
        <taxon>Anura</taxon>
        <taxon>Neobatrachia</taxon>
        <taxon>Hyloidea</taxon>
        <taxon>Dendrobatidae</taxon>
        <taxon>Dendrobatinae</taxon>
        <taxon>Ranitomeya</taxon>
    </lineage>
</organism>
<dbReference type="PROSITE" id="PS50056">
    <property type="entry name" value="TYR_PHOSPHATASE_2"/>
    <property type="match status" value="1"/>
</dbReference>
<dbReference type="PROSITE" id="PS00383">
    <property type="entry name" value="TYR_PHOSPHATASE_1"/>
    <property type="match status" value="1"/>
</dbReference>
<dbReference type="EC" id="3.1.3.16" evidence="6"/>
<comment type="caution">
    <text evidence="19">The sequence shown here is derived from an EMBL/GenBank/DDBJ whole genome shotgun (WGS) entry which is preliminary data.</text>
</comment>
<evidence type="ECO:0000256" key="13">
    <source>
        <dbReference type="ARBA" id="ARBA00040025"/>
    </source>
</evidence>
<evidence type="ECO:0000313" key="20">
    <source>
        <dbReference type="Proteomes" id="UP001176940"/>
    </source>
</evidence>
<evidence type="ECO:0000256" key="14">
    <source>
        <dbReference type="ARBA" id="ARBA00047761"/>
    </source>
</evidence>
<evidence type="ECO:0000256" key="11">
    <source>
        <dbReference type="ARBA" id="ARBA00023242"/>
    </source>
</evidence>
<evidence type="ECO:0000256" key="8">
    <source>
        <dbReference type="ARBA" id="ARBA00022801"/>
    </source>
</evidence>
<keyword evidence="8" id="KW-0378">Hydrolase</keyword>
<accession>A0ABN9KQ42</accession>
<comment type="subcellular location">
    <subcellularLocation>
        <location evidence="2">Cytoplasm</location>
    </subcellularLocation>
    <subcellularLocation>
        <location evidence="3">Golgi apparatus</location>
    </subcellularLocation>
    <subcellularLocation>
        <location evidence="1">Nucleus</location>
    </subcellularLocation>
</comment>
<keyword evidence="9" id="KW-0904">Protein phosphatase</keyword>
<evidence type="ECO:0000256" key="7">
    <source>
        <dbReference type="ARBA" id="ARBA00022490"/>
    </source>
</evidence>
<evidence type="ECO:0000259" key="17">
    <source>
        <dbReference type="PROSITE" id="PS50054"/>
    </source>
</evidence>
<dbReference type="SUPFAM" id="SSF52799">
    <property type="entry name" value="(Phosphotyrosine protein) phosphatases II"/>
    <property type="match status" value="1"/>
</dbReference>
<dbReference type="PRINTS" id="PR01909">
    <property type="entry name" value="ADSPHPHTASEA"/>
</dbReference>
<dbReference type="PRINTS" id="PR01908">
    <property type="entry name" value="ADSPHPHTASE"/>
</dbReference>
<evidence type="ECO:0000256" key="10">
    <source>
        <dbReference type="ARBA" id="ARBA00023034"/>
    </source>
</evidence>
<evidence type="ECO:0000259" key="18">
    <source>
        <dbReference type="PROSITE" id="PS50056"/>
    </source>
</evidence>
<dbReference type="Pfam" id="PF00782">
    <property type="entry name" value="DSPc"/>
    <property type="match status" value="1"/>
</dbReference>
<comment type="similarity">
    <text evidence="4">Belongs to the protein-tyrosine phosphatase family. Non-receptor class dual specificity subfamily.</text>
</comment>
<keyword evidence="20" id="KW-1185">Reference proteome</keyword>
<evidence type="ECO:0000256" key="3">
    <source>
        <dbReference type="ARBA" id="ARBA00004555"/>
    </source>
</evidence>
<evidence type="ECO:0000256" key="6">
    <source>
        <dbReference type="ARBA" id="ARBA00013081"/>
    </source>
</evidence>
<comment type="subunit">
    <text evidence="12">Interacts with HSF4.</text>
</comment>
<dbReference type="InterPro" id="IPR020405">
    <property type="entry name" value="Atypical_DUSP_subfamA"/>
</dbReference>
<keyword evidence="11" id="KW-0539">Nucleus</keyword>
<gene>
    <name evidence="19" type="ORF">RIMI_LOCUS981626</name>
</gene>
<dbReference type="InterPro" id="IPR020422">
    <property type="entry name" value="TYR_PHOSPHATASE_DUAL_dom"/>
</dbReference>
<reference evidence="19" key="1">
    <citation type="submission" date="2023-07" db="EMBL/GenBank/DDBJ databases">
        <authorList>
            <person name="Stuckert A."/>
        </authorList>
    </citation>
    <scope>NUCLEOTIDE SEQUENCE</scope>
</reference>
<feature type="domain" description="Tyrosine specific protein phosphatases" evidence="18">
    <location>
        <begin position="534"/>
        <end position="586"/>
    </location>
</feature>
<dbReference type="EC" id="3.1.3.48" evidence="5"/>
<evidence type="ECO:0000256" key="2">
    <source>
        <dbReference type="ARBA" id="ARBA00004496"/>
    </source>
</evidence>
<dbReference type="PROSITE" id="PS50054">
    <property type="entry name" value="TYR_PHOSPHATASE_DUAL"/>
    <property type="match status" value="1"/>
</dbReference>
<dbReference type="InterPro" id="IPR016130">
    <property type="entry name" value="Tyr_Pase_AS"/>
</dbReference>
<feature type="region of interest" description="Disordered" evidence="16">
    <location>
        <begin position="55"/>
        <end position="96"/>
    </location>
</feature>
<dbReference type="InterPro" id="IPR000387">
    <property type="entry name" value="Tyr_Pase_dom"/>
</dbReference>
<dbReference type="Proteomes" id="UP001176940">
    <property type="component" value="Unassembled WGS sequence"/>
</dbReference>
<protein>
    <recommendedName>
        <fullName evidence="13">Dual specificity protein phosphatase 26</fullName>
        <ecNumber evidence="6">3.1.3.16</ecNumber>
        <ecNumber evidence="5">3.1.3.48</ecNumber>
    </recommendedName>
</protein>
<dbReference type="PANTHER" id="PTHR45682">
    <property type="entry name" value="AGAP008228-PA"/>
    <property type="match status" value="1"/>
</dbReference>
<dbReference type="PANTHER" id="PTHR45682:SF8">
    <property type="entry name" value="DUAL SPECIFICITY PROTEIN PHOSPHATASE 26"/>
    <property type="match status" value="1"/>
</dbReference>
<evidence type="ECO:0000256" key="4">
    <source>
        <dbReference type="ARBA" id="ARBA00008601"/>
    </source>
</evidence>
<dbReference type="InterPro" id="IPR000340">
    <property type="entry name" value="Dual-sp_phosphatase_cat-dom"/>
</dbReference>
<comment type="catalytic activity">
    <reaction evidence="15">
        <text>O-phospho-L-threonyl-[protein] + H2O = L-threonyl-[protein] + phosphate</text>
        <dbReference type="Rhea" id="RHEA:47004"/>
        <dbReference type="Rhea" id="RHEA-COMP:11060"/>
        <dbReference type="Rhea" id="RHEA-COMP:11605"/>
        <dbReference type="ChEBI" id="CHEBI:15377"/>
        <dbReference type="ChEBI" id="CHEBI:30013"/>
        <dbReference type="ChEBI" id="CHEBI:43474"/>
        <dbReference type="ChEBI" id="CHEBI:61977"/>
        <dbReference type="EC" id="3.1.3.16"/>
    </reaction>
</comment>
<dbReference type="EMBL" id="CAUEEQ010001237">
    <property type="protein sequence ID" value="CAJ0919324.1"/>
    <property type="molecule type" value="Genomic_DNA"/>
</dbReference>
<name>A0ABN9KQ42_9NEOB</name>
<keyword evidence="7" id="KW-0963">Cytoplasm</keyword>
<evidence type="ECO:0000256" key="1">
    <source>
        <dbReference type="ARBA" id="ARBA00004123"/>
    </source>
</evidence>
<proteinExistence type="inferred from homology"/>
<evidence type="ECO:0000256" key="5">
    <source>
        <dbReference type="ARBA" id="ARBA00013064"/>
    </source>
</evidence>
<evidence type="ECO:0000256" key="12">
    <source>
        <dbReference type="ARBA" id="ARBA00038621"/>
    </source>
</evidence>
<evidence type="ECO:0000256" key="9">
    <source>
        <dbReference type="ARBA" id="ARBA00022912"/>
    </source>
</evidence>
<dbReference type="Gene3D" id="3.90.190.10">
    <property type="entry name" value="Protein tyrosine phosphatase superfamily"/>
    <property type="match status" value="1"/>
</dbReference>
<comment type="catalytic activity">
    <reaction evidence="14">
        <text>O-phospho-L-seryl-[protein] + H2O = L-seryl-[protein] + phosphate</text>
        <dbReference type="Rhea" id="RHEA:20629"/>
        <dbReference type="Rhea" id="RHEA-COMP:9863"/>
        <dbReference type="Rhea" id="RHEA-COMP:11604"/>
        <dbReference type="ChEBI" id="CHEBI:15377"/>
        <dbReference type="ChEBI" id="CHEBI:29999"/>
        <dbReference type="ChEBI" id="CHEBI:43474"/>
        <dbReference type="ChEBI" id="CHEBI:83421"/>
        <dbReference type="EC" id="3.1.3.16"/>
    </reaction>
</comment>
<evidence type="ECO:0000256" key="16">
    <source>
        <dbReference type="SAM" id="MobiDB-lite"/>
    </source>
</evidence>
<keyword evidence="10" id="KW-0333">Golgi apparatus</keyword>
<evidence type="ECO:0000256" key="15">
    <source>
        <dbReference type="ARBA" id="ARBA00048336"/>
    </source>
</evidence>
<evidence type="ECO:0000313" key="19">
    <source>
        <dbReference type="EMBL" id="CAJ0919324.1"/>
    </source>
</evidence>
<feature type="compositionally biased region" description="Acidic residues" evidence="16">
    <location>
        <begin position="86"/>
        <end position="96"/>
    </location>
</feature>
<dbReference type="SMART" id="SM00195">
    <property type="entry name" value="DSPc"/>
    <property type="match status" value="1"/>
</dbReference>
<dbReference type="InterPro" id="IPR029021">
    <property type="entry name" value="Prot-tyrosine_phosphatase-like"/>
</dbReference>
<feature type="domain" description="Tyrosine-protein phosphatase" evidence="17">
    <location>
        <begin position="466"/>
        <end position="586"/>
    </location>
</feature>
<sequence>MELSGVQWSKIQDMCQVLQCFEECTRLVSADNAIISMSIPLMRLLMQSLTHIKDQASAPEEEESLDDSQRLSGQGSVHDEVPVPREEEEVEDEEDDGDEYIFNEEAFPGGHGKLVAWQGRVLDFDLFATIMDTNKFIRNLTIRKHFYQEQNTEEELSQEGSVAPPMVDNEYSQMDFKEQVALIALQDLSSDTLLDSDRIISQLSKCTLERICRPADSAGALPMRPPFWKMAAPREKTDGTPAGSMTLASGNKDKRDSVELGIRNTSQEPPSVNEYNIKTNDKLQCKVTLCALNFKVHCGSELPVQNSDLCVGQSHLGMDLLKITRRGHVPTEPGTASVLAKPGLTRSQREKRSSGRVMSSDILNSTVGGMYEDSKRRFIFQLNSCRYAHIQSVLKEVRSVLEVLASGDFLKSTWRDLGPGGLEHIMTSRSSYRSPFVRGPLQQASHPILSVFDLEKILYTGKCIRNHADEVWPGLYLGDQEIAANKGELYQMRITHILNATHSRFRGGEEYYKGMNISYMGIDAQDSPTFDMSVHFNEAADFIHRALRERGKILVHCAVGVSRSATLVLAYLMIYHHMTLVELLTQ</sequence>